<feature type="compositionally biased region" description="Polar residues" evidence="2">
    <location>
        <begin position="190"/>
        <end position="210"/>
    </location>
</feature>
<feature type="region of interest" description="Disordered" evidence="2">
    <location>
        <begin position="397"/>
        <end position="419"/>
    </location>
</feature>
<evidence type="ECO:0000256" key="2">
    <source>
        <dbReference type="SAM" id="MobiDB-lite"/>
    </source>
</evidence>
<keyword evidence="4" id="KW-1185">Reference proteome</keyword>
<feature type="coiled-coil region" evidence="1">
    <location>
        <begin position="1"/>
        <end position="84"/>
    </location>
</feature>
<organism evidence="3 4">
    <name type="scientific">Gigaspora rosea</name>
    <dbReference type="NCBI Taxonomy" id="44941"/>
    <lineage>
        <taxon>Eukaryota</taxon>
        <taxon>Fungi</taxon>
        <taxon>Fungi incertae sedis</taxon>
        <taxon>Mucoromycota</taxon>
        <taxon>Glomeromycotina</taxon>
        <taxon>Glomeromycetes</taxon>
        <taxon>Diversisporales</taxon>
        <taxon>Gigasporaceae</taxon>
        <taxon>Gigaspora</taxon>
    </lineage>
</organism>
<name>A0A397TQB2_9GLOM</name>
<protein>
    <submittedName>
        <fullName evidence="3">Uncharacterized protein</fullName>
    </submittedName>
</protein>
<comment type="caution">
    <text evidence="3">The sequence shown here is derived from an EMBL/GenBank/DDBJ whole genome shotgun (WGS) entry which is preliminary data.</text>
</comment>
<proteinExistence type="predicted"/>
<sequence length="549" mass="62651">MANTQSKIDSLEEQNSKLVAEISELRKKYTKVEAENVKLRHIIEESTGLKTRFEELERKNKTDTDILIAENIELKNRVTKLEQKRIQVITNESSTKDILPPSVCSELPVIYQREIKITSATSNLSEIEKSSESASSICTETKLLEDREKISNEIRERNRENRFRSQDPLSYDKDISQSNKNKVQKFMSEVSGSSSPQLNRDVTSATSNETKFQPSNTNFTLLYEKLCDAIILADRKTQEAIMCYYLFGKALIQRRNEIASEQQVDPESNIVSRILNKEVKAQLPADTSDSLLRKRIEKAKKLYRLFDAIGMDKIYRIHSFSADSISKLTKKEIQYIIDNVSFDYSIQIELHSDEKNPEHMTQLCEPSSRSDNENFSDLKVCEAGHFVSEVSIPTESIPLDSSQENGLKTQNSASLKSPEAEVNISTKSISIDSEKLPDTEVSISHVNTSNKSQPPIFTLPDDPKEKQAHIIKMVLDRFSRLSLKYSNKYGDYFTCSKICPICNKDHKKENIRNNIEGEWGSGDYVNTKTYRLKCWGNYQNSTPIVTVKA</sequence>
<dbReference type="Proteomes" id="UP000266673">
    <property type="component" value="Unassembled WGS sequence"/>
</dbReference>
<evidence type="ECO:0000313" key="4">
    <source>
        <dbReference type="Proteomes" id="UP000266673"/>
    </source>
</evidence>
<dbReference type="AlphaFoldDB" id="A0A397TQB2"/>
<evidence type="ECO:0000256" key="1">
    <source>
        <dbReference type="SAM" id="Coils"/>
    </source>
</evidence>
<feature type="compositionally biased region" description="Polar residues" evidence="2">
    <location>
        <begin position="397"/>
        <end position="415"/>
    </location>
</feature>
<feature type="region of interest" description="Disordered" evidence="2">
    <location>
        <begin position="185"/>
        <end position="210"/>
    </location>
</feature>
<reference evidence="3 4" key="1">
    <citation type="submission" date="2018-06" db="EMBL/GenBank/DDBJ databases">
        <title>Comparative genomics reveals the genomic features of Rhizophagus irregularis, R. cerebriforme, R. diaphanum and Gigaspora rosea, and their symbiotic lifestyle signature.</title>
        <authorList>
            <person name="Morin E."/>
            <person name="San Clemente H."/>
            <person name="Chen E.C.H."/>
            <person name="De La Providencia I."/>
            <person name="Hainaut M."/>
            <person name="Kuo A."/>
            <person name="Kohler A."/>
            <person name="Murat C."/>
            <person name="Tang N."/>
            <person name="Roy S."/>
            <person name="Loubradou J."/>
            <person name="Henrissat B."/>
            <person name="Grigoriev I.V."/>
            <person name="Corradi N."/>
            <person name="Roux C."/>
            <person name="Martin F.M."/>
        </authorList>
    </citation>
    <scope>NUCLEOTIDE SEQUENCE [LARGE SCALE GENOMIC DNA]</scope>
    <source>
        <strain evidence="3 4">DAOM 194757</strain>
    </source>
</reference>
<gene>
    <name evidence="3" type="ORF">C2G38_1219021</name>
</gene>
<evidence type="ECO:0000313" key="3">
    <source>
        <dbReference type="EMBL" id="RIB00375.1"/>
    </source>
</evidence>
<keyword evidence="1" id="KW-0175">Coiled coil</keyword>
<accession>A0A397TQB2</accession>
<dbReference type="EMBL" id="QKWP01004342">
    <property type="protein sequence ID" value="RIB00375.1"/>
    <property type="molecule type" value="Genomic_DNA"/>
</dbReference>